<evidence type="ECO:0000313" key="2">
    <source>
        <dbReference type="EMBL" id="MBB2968613.1"/>
    </source>
</evidence>
<feature type="transmembrane region" description="Helical" evidence="1">
    <location>
        <begin position="67"/>
        <end position="89"/>
    </location>
</feature>
<keyword evidence="3" id="KW-1185">Reference proteome</keyword>
<accession>A0A7W4UZJ2</accession>
<protein>
    <submittedName>
        <fullName evidence="2">Uncharacterized protein</fullName>
    </submittedName>
</protein>
<keyword evidence="1" id="KW-0812">Transmembrane</keyword>
<evidence type="ECO:0000313" key="3">
    <source>
        <dbReference type="Proteomes" id="UP000538196"/>
    </source>
</evidence>
<comment type="caution">
    <text evidence="2">The sequence shown here is derived from an EMBL/GenBank/DDBJ whole genome shotgun (WGS) entry which is preliminary data.</text>
</comment>
<dbReference type="AlphaFoldDB" id="A0A7W4UZJ2"/>
<name>A0A7W4UZJ2_LEIAQ</name>
<gene>
    <name evidence="2" type="ORF">FHX33_003389</name>
</gene>
<dbReference type="EMBL" id="JACHVP010000004">
    <property type="protein sequence ID" value="MBB2968613.1"/>
    <property type="molecule type" value="Genomic_DNA"/>
</dbReference>
<keyword evidence="1" id="KW-0472">Membrane</keyword>
<reference evidence="2 3" key="1">
    <citation type="submission" date="2020-08" db="EMBL/GenBank/DDBJ databases">
        <title>Sequencing the genomes of 1000 actinobacteria strains.</title>
        <authorList>
            <person name="Klenk H.-P."/>
        </authorList>
    </citation>
    <scope>NUCLEOTIDE SEQUENCE [LARGE SCALE GENOMIC DNA]</scope>
    <source>
        <strain evidence="2 3">DSM 20146</strain>
    </source>
</reference>
<organism evidence="2 3">
    <name type="scientific">Leifsonia aquatica</name>
    <name type="common">Corynebacterium aquaticum</name>
    <dbReference type="NCBI Taxonomy" id="144185"/>
    <lineage>
        <taxon>Bacteria</taxon>
        <taxon>Bacillati</taxon>
        <taxon>Actinomycetota</taxon>
        <taxon>Actinomycetes</taxon>
        <taxon>Micrococcales</taxon>
        <taxon>Microbacteriaceae</taxon>
        <taxon>Leifsonia</taxon>
    </lineage>
</organism>
<proteinExistence type="predicted"/>
<dbReference type="RefSeq" id="WP_021765627.1">
    <property type="nucleotide sequence ID" value="NZ_JACHVP010000004.1"/>
</dbReference>
<sequence>MTVCRTAEEAVRVTGEHMDEVDAGGRAAIDGIDEETPIPEAVVASESDSDGPGDPSAVPAKRRRHGLVLGIVASVLLSAGAIAGVGWGWHAYATSRTAVAYQEATAASKALAEVTDARGTALSKAKYSVTSMKEFTDHARPAYLGEATAAALADARTKLEAATAGLDPVRFDPPTVSSPSADLMPWTVIADVAAKRTLTRDENADRRTRAADLASLDAAQKALNASADAVYAELKAHGEQVMTADDAATYASKIGLRHAIDAGGAGVTTSTFGGAGLVQVIAAIDGVDAANTAGLAARQDPAYPVRAQIEEYARSIAHGVTLDFEWHAQVSGLGEGWYSGTTSYHREDGGWATIDLNFPLQDGWSSGDVDARALVTHEVGHAQVVRPECDALFRSSTFNEDDEMWATAWAIAMGFDTGGSGIEAYGRPSDEQIAVAGQCR</sequence>
<evidence type="ECO:0000256" key="1">
    <source>
        <dbReference type="SAM" id="Phobius"/>
    </source>
</evidence>
<dbReference type="Proteomes" id="UP000538196">
    <property type="component" value="Unassembled WGS sequence"/>
</dbReference>
<keyword evidence="1" id="KW-1133">Transmembrane helix</keyword>